<comment type="subcellular location">
    <subcellularLocation>
        <location evidence="1">Endomembrane system</location>
        <topology evidence="1">Multi-pass membrane protein</topology>
    </subcellularLocation>
</comment>
<evidence type="ECO:0000256" key="3">
    <source>
        <dbReference type="ARBA" id="ARBA00022448"/>
    </source>
</evidence>
<evidence type="ECO:0000259" key="11">
    <source>
        <dbReference type="PROSITE" id="PS50893"/>
    </source>
</evidence>
<feature type="transmembrane region" description="Helical" evidence="10">
    <location>
        <begin position="63"/>
        <end position="82"/>
    </location>
</feature>
<organism evidence="13 14">
    <name type="scientific">Phyllostomus discolor</name>
    <name type="common">pale spear-nosed bat</name>
    <dbReference type="NCBI Taxonomy" id="89673"/>
    <lineage>
        <taxon>Eukaryota</taxon>
        <taxon>Metazoa</taxon>
        <taxon>Chordata</taxon>
        <taxon>Craniata</taxon>
        <taxon>Vertebrata</taxon>
        <taxon>Euteleostomi</taxon>
        <taxon>Mammalia</taxon>
        <taxon>Eutheria</taxon>
        <taxon>Laurasiatheria</taxon>
        <taxon>Chiroptera</taxon>
        <taxon>Yangochiroptera</taxon>
        <taxon>Phyllostomidae</taxon>
        <taxon>Phyllostominae</taxon>
        <taxon>Phyllostomus</taxon>
    </lineage>
</organism>
<feature type="transmembrane region" description="Helical" evidence="10">
    <location>
        <begin position="198"/>
        <end position="220"/>
    </location>
</feature>
<comment type="caution">
    <text evidence="13">The sequence shown here is derived from an EMBL/GenBank/DDBJ whole genome shotgun (WGS) entry which is preliminary data.</text>
</comment>
<evidence type="ECO:0000256" key="10">
    <source>
        <dbReference type="SAM" id="Phobius"/>
    </source>
</evidence>
<dbReference type="InterPro" id="IPR003593">
    <property type="entry name" value="AAA+_ATPase"/>
</dbReference>
<accession>A0A833YF95</accession>
<dbReference type="EMBL" id="JABVXQ010000014">
    <property type="protein sequence ID" value="KAF6076392.1"/>
    <property type="molecule type" value="Genomic_DNA"/>
</dbReference>
<name>A0A833YF95_9CHIR</name>
<dbReference type="GO" id="GO:0016020">
    <property type="term" value="C:membrane"/>
    <property type="evidence" value="ECO:0007669"/>
    <property type="project" value="InterPro"/>
</dbReference>
<dbReference type="PANTHER" id="PTHR24223">
    <property type="entry name" value="ATP-BINDING CASSETTE SUB-FAMILY C"/>
    <property type="match status" value="1"/>
</dbReference>
<dbReference type="FunFam" id="3.40.50.300:FF:000074">
    <property type="entry name" value="Multidrug resistance-associated protein 5 isoform 1"/>
    <property type="match status" value="1"/>
</dbReference>
<dbReference type="PROSITE" id="PS00211">
    <property type="entry name" value="ABC_TRANSPORTER_1"/>
    <property type="match status" value="1"/>
</dbReference>
<sequence length="535" mass="59258">MLNNYDLAPISSSWKMLPLPATCRPLVLSPCCSAQVTCGPQSVQSSCELGAVLADTGHGMLPWVYAGSMVSVLVFGIVKGLTFTKTTLMASSWLHDHLFDKVLRSPMSFFDATPSGRLMNQFSKDMDELDVRLPFHTENFLQQFFTVLSVLLILGAVFPAVLLVLAGLAVGFCVLFRFKVLNDENSSHLLYFNCALRWFALRMDVLMNVVTFIVALLVILSFPTISTSSKGLSLSYIIQLSGLLQVCVRTATETQAKFTSVELLREYISTCVPESAQPLPAGTCPQDWPSHGEITFRDYQMRYRENMPLVLDGLNLDIQSGQTVGIVGRTGSGKSSLGVALFRLVEPAGGTILIDQVDIRTVGLEDLRTRLTVIPQDPVLFVGTVRYNLDPFERYTDEMLWQVLERTFMRDTIMKLPEKLEAEVTENGENFSVGERQLLCMARALLRNSKIILLDEATASMDSKTDSLLQSTIKDAFEGCTVLTIAHRLNTVLNCDLVLVLDCGKVVEFDKPEVLAEKPESAFAMLLAAENKVQF</sequence>
<dbReference type="SMART" id="SM00382">
    <property type="entry name" value="AAA"/>
    <property type="match status" value="1"/>
</dbReference>
<dbReference type="InterPro" id="IPR017871">
    <property type="entry name" value="ABC_transporter-like_CS"/>
</dbReference>
<evidence type="ECO:0000313" key="13">
    <source>
        <dbReference type="EMBL" id="KAF6076392.1"/>
    </source>
</evidence>
<dbReference type="AlphaFoldDB" id="A0A833YF95"/>
<feature type="domain" description="ABC transmembrane type-1" evidence="12">
    <location>
        <begin position="61"/>
        <end position="178"/>
    </location>
</feature>
<dbReference type="Gene3D" id="3.40.50.300">
    <property type="entry name" value="P-loop containing nucleotide triphosphate hydrolases"/>
    <property type="match status" value="1"/>
</dbReference>
<evidence type="ECO:0000256" key="8">
    <source>
        <dbReference type="ARBA" id="ARBA00022989"/>
    </source>
</evidence>
<comment type="similarity">
    <text evidence="2">Belongs to the ABC transporter superfamily. ABCC family. Conjugate transporter (TC 3.A.1.208) subfamily.</text>
</comment>
<dbReference type="SUPFAM" id="SSF52540">
    <property type="entry name" value="P-loop containing nucleoside triphosphate hydrolases"/>
    <property type="match status" value="1"/>
</dbReference>
<proteinExistence type="inferred from homology"/>
<feature type="transmembrane region" description="Helical" evidence="10">
    <location>
        <begin position="145"/>
        <end position="178"/>
    </location>
</feature>
<evidence type="ECO:0000256" key="5">
    <source>
        <dbReference type="ARBA" id="ARBA00022737"/>
    </source>
</evidence>
<dbReference type="PROSITE" id="PS50929">
    <property type="entry name" value="ABC_TM1F"/>
    <property type="match status" value="1"/>
</dbReference>
<evidence type="ECO:0000259" key="12">
    <source>
        <dbReference type="PROSITE" id="PS50929"/>
    </source>
</evidence>
<dbReference type="Pfam" id="PF00005">
    <property type="entry name" value="ABC_tran"/>
    <property type="match status" value="1"/>
</dbReference>
<keyword evidence="6" id="KW-0547">Nucleotide-binding</keyword>
<dbReference type="InterPro" id="IPR011527">
    <property type="entry name" value="ABC1_TM_dom"/>
</dbReference>
<keyword evidence="4 10" id="KW-0812">Transmembrane</keyword>
<dbReference type="SUPFAM" id="SSF90123">
    <property type="entry name" value="ABC transporter transmembrane region"/>
    <property type="match status" value="1"/>
</dbReference>
<dbReference type="GO" id="GO:0012505">
    <property type="term" value="C:endomembrane system"/>
    <property type="evidence" value="ECO:0007669"/>
    <property type="project" value="UniProtKB-SubCell"/>
</dbReference>
<dbReference type="InterPro" id="IPR003439">
    <property type="entry name" value="ABC_transporter-like_ATP-bd"/>
</dbReference>
<dbReference type="InterPro" id="IPR036640">
    <property type="entry name" value="ABC1_TM_sf"/>
</dbReference>
<keyword evidence="8 10" id="KW-1133">Transmembrane helix</keyword>
<evidence type="ECO:0000256" key="4">
    <source>
        <dbReference type="ARBA" id="ARBA00022692"/>
    </source>
</evidence>
<dbReference type="PROSITE" id="PS50893">
    <property type="entry name" value="ABC_TRANSPORTER_2"/>
    <property type="match status" value="1"/>
</dbReference>
<dbReference type="Pfam" id="PF00664">
    <property type="entry name" value="ABC_membrane"/>
    <property type="match status" value="1"/>
</dbReference>
<keyword evidence="5" id="KW-0677">Repeat</keyword>
<reference evidence="13 14" key="1">
    <citation type="journal article" date="2020" name="Nature">
        <title>Six reference-quality genomes reveal evolution of bat adaptations.</title>
        <authorList>
            <person name="Jebb D."/>
            <person name="Huang Z."/>
            <person name="Pippel M."/>
            <person name="Hughes G.M."/>
            <person name="Lavrichenko K."/>
            <person name="Devanna P."/>
            <person name="Winkler S."/>
            <person name="Jermiin L.S."/>
            <person name="Skirmuntt E.C."/>
            <person name="Katzourakis A."/>
            <person name="Burkitt-Gray L."/>
            <person name="Ray D.A."/>
            <person name="Sullivan K.A.M."/>
            <person name="Roscito J.G."/>
            <person name="Kirilenko B.M."/>
            <person name="Davalos L.M."/>
            <person name="Corthals A.P."/>
            <person name="Power M.L."/>
            <person name="Jones G."/>
            <person name="Ransome R.D."/>
            <person name="Dechmann D.K.N."/>
            <person name="Locatelli A.G."/>
            <person name="Puechmaille S.J."/>
            <person name="Fedrigo O."/>
            <person name="Jarvis E.D."/>
            <person name="Hiller M."/>
            <person name="Vernes S.C."/>
            <person name="Myers E.W."/>
            <person name="Teeling E.C."/>
        </authorList>
    </citation>
    <scope>NUCLEOTIDE SEQUENCE [LARGE SCALE GENOMIC DNA]</scope>
    <source>
        <strain evidence="13">Bat1K_MPI-CBG_1</strain>
    </source>
</reference>
<evidence type="ECO:0000256" key="9">
    <source>
        <dbReference type="ARBA" id="ARBA00023136"/>
    </source>
</evidence>
<evidence type="ECO:0000256" key="6">
    <source>
        <dbReference type="ARBA" id="ARBA00022741"/>
    </source>
</evidence>
<feature type="domain" description="ABC transporter" evidence="11">
    <location>
        <begin position="294"/>
        <end position="528"/>
    </location>
</feature>
<keyword evidence="3" id="KW-0813">Transport</keyword>
<dbReference type="Proteomes" id="UP000664940">
    <property type="component" value="Unassembled WGS sequence"/>
</dbReference>
<dbReference type="GO" id="GO:0005524">
    <property type="term" value="F:ATP binding"/>
    <property type="evidence" value="ECO:0007669"/>
    <property type="project" value="UniProtKB-KW"/>
</dbReference>
<evidence type="ECO:0000256" key="1">
    <source>
        <dbReference type="ARBA" id="ARBA00004127"/>
    </source>
</evidence>
<dbReference type="PANTHER" id="PTHR24223:SF10">
    <property type="entry name" value="ATP-BINDING CASSETTE SUB-FAMILY C MEMBER 12"/>
    <property type="match status" value="1"/>
</dbReference>
<evidence type="ECO:0000313" key="14">
    <source>
        <dbReference type="Proteomes" id="UP000664940"/>
    </source>
</evidence>
<dbReference type="GO" id="GO:0140359">
    <property type="term" value="F:ABC-type transporter activity"/>
    <property type="evidence" value="ECO:0007669"/>
    <property type="project" value="InterPro"/>
</dbReference>
<keyword evidence="7" id="KW-0067">ATP-binding</keyword>
<protein>
    <submittedName>
        <fullName evidence="13">ATP binding cassette subfamily C member 12</fullName>
    </submittedName>
</protein>
<dbReference type="CDD" id="cd03244">
    <property type="entry name" value="ABCC_MRP_domain2"/>
    <property type="match status" value="1"/>
</dbReference>
<evidence type="ECO:0000256" key="7">
    <source>
        <dbReference type="ARBA" id="ARBA00022840"/>
    </source>
</evidence>
<dbReference type="InterPro" id="IPR050173">
    <property type="entry name" value="ABC_transporter_C-like"/>
</dbReference>
<evidence type="ECO:0000256" key="2">
    <source>
        <dbReference type="ARBA" id="ARBA00009726"/>
    </source>
</evidence>
<keyword evidence="9 10" id="KW-0472">Membrane</keyword>
<dbReference type="GO" id="GO:0016887">
    <property type="term" value="F:ATP hydrolysis activity"/>
    <property type="evidence" value="ECO:0007669"/>
    <property type="project" value="InterPro"/>
</dbReference>
<dbReference type="Gene3D" id="1.20.1560.10">
    <property type="entry name" value="ABC transporter type 1, transmembrane domain"/>
    <property type="match status" value="2"/>
</dbReference>
<gene>
    <name evidence="13" type="ORF">HJG60_000050</name>
</gene>
<dbReference type="InterPro" id="IPR027417">
    <property type="entry name" value="P-loop_NTPase"/>
</dbReference>